<reference evidence="3 4" key="1">
    <citation type="journal article" date="2024" name="Nat. Commun.">
        <title>Phylogenomics reveals the evolutionary origins of lichenization in chlorophyte algae.</title>
        <authorList>
            <person name="Puginier C."/>
            <person name="Libourel C."/>
            <person name="Otte J."/>
            <person name="Skaloud P."/>
            <person name="Haon M."/>
            <person name="Grisel S."/>
            <person name="Petersen M."/>
            <person name="Berrin J.G."/>
            <person name="Delaux P.M."/>
            <person name="Dal Grande F."/>
            <person name="Keller J."/>
        </authorList>
    </citation>
    <scope>NUCLEOTIDE SEQUENCE [LARGE SCALE GENOMIC DNA]</scope>
    <source>
        <strain evidence="3 4">SAG 245.80</strain>
    </source>
</reference>
<evidence type="ECO:0000259" key="2">
    <source>
        <dbReference type="PROSITE" id="PS50213"/>
    </source>
</evidence>
<gene>
    <name evidence="3" type="ORF">WJX81_001838</name>
</gene>
<protein>
    <recommendedName>
        <fullName evidence="2">FAS1 domain-containing protein</fullName>
    </recommendedName>
</protein>
<dbReference type="SMART" id="SM00554">
    <property type="entry name" value="FAS1"/>
    <property type="match status" value="1"/>
</dbReference>
<sequence>MAKLVLALVTIFALLAAGSGRELLQSKTVTGTAAATPSLSILVEALTTANLTGTLDDPNLVATVFAPTNDAFAALLKQLNYTEAQLLSSYILKPTLLYHVVPGVAAKSMDLTNGQQLPTLLKGSNLTVALMMGGVNIEGAASNGTVTMPNIAADKAVVHVIDTVLLPASSVLDTYKPAPSTRR</sequence>
<dbReference type="InterPro" id="IPR050904">
    <property type="entry name" value="Adhesion/Biosynth-related"/>
</dbReference>
<dbReference type="EMBL" id="JALJOU010000003">
    <property type="protein sequence ID" value="KAK9845272.1"/>
    <property type="molecule type" value="Genomic_DNA"/>
</dbReference>
<proteinExistence type="predicted"/>
<dbReference type="PANTHER" id="PTHR10900:SF77">
    <property type="entry name" value="FI19380P1"/>
    <property type="match status" value="1"/>
</dbReference>
<organism evidence="3 4">
    <name type="scientific">Elliptochloris bilobata</name>
    <dbReference type="NCBI Taxonomy" id="381761"/>
    <lineage>
        <taxon>Eukaryota</taxon>
        <taxon>Viridiplantae</taxon>
        <taxon>Chlorophyta</taxon>
        <taxon>core chlorophytes</taxon>
        <taxon>Trebouxiophyceae</taxon>
        <taxon>Trebouxiophyceae incertae sedis</taxon>
        <taxon>Elliptochloris clade</taxon>
        <taxon>Elliptochloris</taxon>
    </lineage>
</organism>
<evidence type="ECO:0000313" key="3">
    <source>
        <dbReference type="EMBL" id="KAK9845272.1"/>
    </source>
</evidence>
<dbReference type="Gene3D" id="2.30.180.10">
    <property type="entry name" value="FAS1 domain"/>
    <property type="match status" value="1"/>
</dbReference>
<dbReference type="PANTHER" id="PTHR10900">
    <property type="entry name" value="PERIOSTIN-RELATED"/>
    <property type="match status" value="1"/>
</dbReference>
<name>A0AAW1SHJ3_9CHLO</name>
<feature type="domain" description="FAS1" evidence="2">
    <location>
        <begin position="26"/>
        <end position="165"/>
    </location>
</feature>
<keyword evidence="1" id="KW-0732">Signal</keyword>
<feature type="signal peptide" evidence="1">
    <location>
        <begin position="1"/>
        <end position="20"/>
    </location>
</feature>
<dbReference type="SUPFAM" id="SSF82153">
    <property type="entry name" value="FAS1 domain"/>
    <property type="match status" value="1"/>
</dbReference>
<feature type="chain" id="PRO_5044024975" description="FAS1 domain-containing protein" evidence="1">
    <location>
        <begin position="21"/>
        <end position="183"/>
    </location>
</feature>
<accession>A0AAW1SHJ3</accession>
<evidence type="ECO:0000256" key="1">
    <source>
        <dbReference type="SAM" id="SignalP"/>
    </source>
</evidence>
<dbReference type="InterPro" id="IPR000782">
    <property type="entry name" value="FAS1_domain"/>
</dbReference>
<dbReference type="AlphaFoldDB" id="A0AAW1SHJ3"/>
<comment type="caution">
    <text evidence="3">The sequence shown here is derived from an EMBL/GenBank/DDBJ whole genome shotgun (WGS) entry which is preliminary data.</text>
</comment>
<dbReference type="Proteomes" id="UP001445335">
    <property type="component" value="Unassembled WGS sequence"/>
</dbReference>
<dbReference type="InterPro" id="IPR036378">
    <property type="entry name" value="FAS1_dom_sf"/>
</dbReference>
<dbReference type="PROSITE" id="PS50213">
    <property type="entry name" value="FAS1"/>
    <property type="match status" value="1"/>
</dbReference>
<evidence type="ECO:0000313" key="4">
    <source>
        <dbReference type="Proteomes" id="UP001445335"/>
    </source>
</evidence>
<keyword evidence="4" id="KW-1185">Reference proteome</keyword>
<dbReference type="Pfam" id="PF02469">
    <property type="entry name" value="Fasciclin"/>
    <property type="match status" value="1"/>
</dbReference>
<dbReference type="GO" id="GO:0005615">
    <property type="term" value="C:extracellular space"/>
    <property type="evidence" value="ECO:0007669"/>
    <property type="project" value="TreeGrafter"/>
</dbReference>